<evidence type="ECO:0000313" key="3">
    <source>
        <dbReference type="Proteomes" id="UP000828390"/>
    </source>
</evidence>
<reference evidence="2" key="2">
    <citation type="submission" date="2020-11" db="EMBL/GenBank/DDBJ databases">
        <authorList>
            <person name="McCartney M.A."/>
            <person name="Auch B."/>
            <person name="Kono T."/>
            <person name="Mallez S."/>
            <person name="Becker A."/>
            <person name="Gohl D.M."/>
            <person name="Silverstein K.A.T."/>
            <person name="Koren S."/>
            <person name="Bechman K.B."/>
            <person name="Herman A."/>
            <person name="Abrahante J.E."/>
            <person name="Garbe J."/>
        </authorList>
    </citation>
    <scope>NUCLEOTIDE SEQUENCE</scope>
    <source>
        <strain evidence="2">Duluth1</strain>
        <tissue evidence="2">Whole animal</tissue>
    </source>
</reference>
<reference evidence="2" key="1">
    <citation type="journal article" date="2019" name="bioRxiv">
        <title>The Genome of the Zebra Mussel, Dreissena polymorpha: A Resource for Invasive Species Research.</title>
        <authorList>
            <person name="McCartney M.A."/>
            <person name="Auch B."/>
            <person name="Kono T."/>
            <person name="Mallez S."/>
            <person name="Zhang Y."/>
            <person name="Obille A."/>
            <person name="Becker A."/>
            <person name="Abrahante J.E."/>
            <person name="Garbe J."/>
            <person name="Badalamenti J.P."/>
            <person name="Herman A."/>
            <person name="Mangelson H."/>
            <person name="Liachko I."/>
            <person name="Sullivan S."/>
            <person name="Sone E.D."/>
            <person name="Koren S."/>
            <person name="Silverstein K.A.T."/>
            <person name="Beckman K.B."/>
            <person name="Gohl D.M."/>
        </authorList>
    </citation>
    <scope>NUCLEOTIDE SEQUENCE</scope>
    <source>
        <strain evidence="2">Duluth1</strain>
        <tissue evidence="2">Whole animal</tissue>
    </source>
</reference>
<organism evidence="2 3">
    <name type="scientific">Dreissena polymorpha</name>
    <name type="common">Zebra mussel</name>
    <name type="synonym">Mytilus polymorpha</name>
    <dbReference type="NCBI Taxonomy" id="45954"/>
    <lineage>
        <taxon>Eukaryota</taxon>
        <taxon>Metazoa</taxon>
        <taxon>Spiralia</taxon>
        <taxon>Lophotrochozoa</taxon>
        <taxon>Mollusca</taxon>
        <taxon>Bivalvia</taxon>
        <taxon>Autobranchia</taxon>
        <taxon>Heteroconchia</taxon>
        <taxon>Euheterodonta</taxon>
        <taxon>Imparidentia</taxon>
        <taxon>Neoheterodontei</taxon>
        <taxon>Myida</taxon>
        <taxon>Dreissenoidea</taxon>
        <taxon>Dreissenidae</taxon>
        <taxon>Dreissena</taxon>
    </lineage>
</organism>
<dbReference type="AlphaFoldDB" id="A0A9D4JFI3"/>
<accession>A0A9D4JFI3</accession>
<feature type="region of interest" description="Disordered" evidence="1">
    <location>
        <begin position="20"/>
        <end position="42"/>
    </location>
</feature>
<gene>
    <name evidence="2" type="ORF">DPMN_138327</name>
</gene>
<name>A0A9D4JFI3_DREPO</name>
<evidence type="ECO:0000256" key="1">
    <source>
        <dbReference type="SAM" id="MobiDB-lite"/>
    </source>
</evidence>
<sequence>MMITIDGGNFDEHSIYYYEGNCNDDDDNHEDDNDGYKFGDNEYNNVDDGYVATA</sequence>
<protein>
    <submittedName>
        <fullName evidence="2">Uncharacterized protein</fullName>
    </submittedName>
</protein>
<dbReference type="EMBL" id="JAIWYP010000006">
    <property type="protein sequence ID" value="KAH3809945.1"/>
    <property type="molecule type" value="Genomic_DNA"/>
</dbReference>
<feature type="compositionally biased region" description="Acidic residues" evidence="1">
    <location>
        <begin position="22"/>
        <end position="33"/>
    </location>
</feature>
<keyword evidence="3" id="KW-1185">Reference proteome</keyword>
<dbReference type="Proteomes" id="UP000828390">
    <property type="component" value="Unassembled WGS sequence"/>
</dbReference>
<evidence type="ECO:0000313" key="2">
    <source>
        <dbReference type="EMBL" id="KAH3809945.1"/>
    </source>
</evidence>
<comment type="caution">
    <text evidence="2">The sequence shown here is derived from an EMBL/GenBank/DDBJ whole genome shotgun (WGS) entry which is preliminary data.</text>
</comment>
<proteinExistence type="predicted"/>